<evidence type="ECO:0000313" key="4">
    <source>
        <dbReference type="Proteomes" id="UP001152485"/>
    </source>
</evidence>
<sequence length="359" mass="40224">MIIQVITNFSELGGAESALIRNINSSKGTPFKVISLMAKNPEMIEKIEHPNCEVIALGAHNVFSLLGASLKLAIIIKRETPIKVFSWMYHANVISALARILSRRDIPLIWGVRHSLDDYQGEKRSTKIAIQLGRFLKNIPDKVVYCSQKAQKQHENFGYNSYQKSVYIPNGYFFSELKLRDFKAKSLILGAAGRFHEAKDYLTLLKTFKRLKSQNLNVELHICGRGIHGQNTILMGMLNSLELNCDDVILLGELDSMAAFYSTVDIFILSSKTEGFPNVLAEAASHGCAVFSTDVGDAPYIINNDDHIAPVKDDEKLADCITKFILLSPDIKKEKVLKTTMHVRKNFSIKTIAKCFLEV</sequence>
<evidence type="ECO:0000313" key="1">
    <source>
        <dbReference type="EMBL" id="CAH9052928.1"/>
    </source>
</evidence>
<evidence type="ECO:0000313" key="3">
    <source>
        <dbReference type="Proteomes" id="UP001152467"/>
    </source>
</evidence>
<dbReference type="GO" id="GO:0016757">
    <property type="term" value="F:glycosyltransferase activity"/>
    <property type="evidence" value="ECO:0007669"/>
    <property type="project" value="TreeGrafter"/>
</dbReference>
<dbReference type="AlphaFoldDB" id="A0A9W4VUS8"/>
<dbReference type="Proteomes" id="UP001152485">
    <property type="component" value="Unassembled WGS sequence"/>
</dbReference>
<reference evidence="2 4" key="1">
    <citation type="submission" date="2022-07" db="EMBL/GenBank/DDBJ databases">
        <authorList>
            <person name="Criscuolo A."/>
        </authorList>
    </citation>
    <scope>NUCLEOTIDE SEQUENCE</scope>
    <source>
        <strain evidence="4">CIP 111951</strain>
        <strain evidence="2">CIP111854</strain>
        <strain evidence="1">CIP111951</strain>
    </source>
</reference>
<comment type="caution">
    <text evidence="2">The sequence shown here is derived from an EMBL/GenBank/DDBJ whole genome shotgun (WGS) entry which is preliminary data.</text>
</comment>
<keyword evidence="3" id="KW-1185">Reference proteome</keyword>
<dbReference type="Proteomes" id="UP001152467">
    <property type="component" value="Unassembled WGS sequence"/>
</dbReference>
<dbReference type="PANTHER" id="PTHR12526">
    <property type="entry name" value="GLYCOSYLTRANSFERASE"/>
    <property type="match status" value="1"/>
</dbReference>
<accession>A0A9W4VUS8</accession>
<dbReference type="EMBL" id="CAMAPD010000003">
    <property type="protein sequence ID" value="CAH9052928.1"/>
    <property type="molecule type" value="Genomic_DNA"/>
</dbReference>
<dbReference type="RefSeq" id="WP_261591918.1">
    <property type="nucleotide sequence ID" value="NZ_CAMAPC010000005.1"/>
</dbReference>
<dbReference type="EMBL" id="CAMAPC010000005">
    <property type="protein sequence ID" value="CAH9056602.1"/>
    <property type="molecule type" value="Genomic_DNA"/>
</dbReference>
<organism evidence="2 3">
    <name type="scientific">Pseudoalteromonas holothuriae</name>
    <dbReference type="NCBI Taxonomy" id="2963714"/>
    <lineage>
        <taxon>Bacteria</taxon>
        <taxon>Pseudomonadati</taxon>
        <taxon>Pseudomonadota</taxon>
        <taxon>Gammaproteobacteria</taxon>
        <taxon>Alteromonadales</taxon>
        <taxon>Pseudoalteromonadaceae</taxon>
        <taxon>Pseudoalteromonas</taxon>
    </lineage>
</organism>
<dbReference type="PANTHER" id="PTHR12526:SF638">
    <property type="entry name" value="SPORE COAT PROTEIN SA"/>
    <property type="match status" value="1"/>
</dbReference>
<proteinExistence type="predicted"/>
<dbReference type="SUPFAM" id="SSF53756">
    <property type="entry name" value="UDP-Glycosyltransferase/glycogen phosphorylase"/>
    <property type="match status" value="1"/>
</dbReference>
<dbReference type="Gene3D" id="3.40.50.2000">
    <property type="entry name" value="Glycogen Phosphorylase B"/>
    <property type="match status" value="2"/>
</dbReference>
<evidence type="ECO:0000313" key="2">
    <source>
        <dbReference type="EMBL" id="CAH9056602.1"/>
    </source>
</evidence>
<dbReference type="Pfam" id="PF13692">
    <property type="entry name" value="Glyco_trans_1_4"/>
    <property type="match status" value="1"/>
</dbReference>
<evidence type="ECO:0008006" key="5">
    <source>
        <dbReference type="Google" id="ProtNLM"/>
    </source>
</evidence>
<name>A0A9W4VUS8_9GAMM</name>
<gene>
    <name evidence="2" type="ORF">PSECIP111854_01826</name>
    <name evidence="1" type="ORF">PSECIP111951_00717</name>
</gene>
<protein>
    <recommendedName>
        <fullName evidence="5">Glycosyltransferase</fullName>
    </recommendedName>
</protein>